<feature type="non-terminal residue" evidence="3">
    <location>
        <position position="127"/>
    </location>
</feature>
<dbReference type="PROSITE" id="PS00836">
    <property type="entry name" value="ALADH_PNT_1"/>
    <property type="match status" value="1"/>
</dbReference>
<name>A0ABS7CJM3_9BACL</name>
<dbReference type="PANTHER" id="PTHR42795">
    <property type="entry name" value="ALANINE DEHYDROGENASE"/>
    <property type="match status" value="1"/>
</dbReference>
<keyword evidence="1" id="KW-0520">NAD</keyword>
<protein>
    <submittedName>
        <fullName evidence="3">Alanine dehydrogenase</fullName>
    </submittedName>
</protein>
<dbReference type="Proteomes" id="UP001519887">
    <property type="component" value="Unassembled WGS sequence"/>
</dbReference>
<feature type="domain" description="Alanine dehydrogenase/pyridine nucleotide transhydrogenase N-terminal" evidence="2">
    <location>
        <begin position="4"/>
        <end position="127"/>
    </location>
</feature>
<dbReference type="InterPro" id="IPR008142">
    <property type="entry name" value="AlaDH/PNT_CS1"/>
</dbReference>
<reference evidence="3 4" key="1">
    <citation type="submission" date="2021-07" db="EMBL/GenBank/DDBJ databases">
        <title>Paenibacillus radiodurans sp. nov., isolated from the southeastern edge of Tengger Desert.</title>
        <authorList>
            <person name="Zhang G."/>
        </authorList>
    </citation>
    <scope>NUCLEOTIDE SEQUENCE [LARGE SCALE GENOMIC DNA]</scope>
    <source>
        <strain evidence="3 4">CCM 7311</strain>
    </source>
</reference>
<evidence type="ECO:0000256" key="1">
    <source>
        <dbReference type="ARBA" id="ARBA00023027"/>
    </source>
</evidence>
<proteinExistence type="predicted"/>
<evidence type="ECO:0000313" key="3">
    <source>
        <dbReference type="EMBL" id="MBW7461164.1"/>
    </source>
</evidence>
<dbReference type="InterPro" id="IPR007886">
    <property type="entry name" value="AlaDH/PNT_N"/>
</dbReference>
<gene>
    <name evidence="3" type="ORF">K0U00_44630</name>
</gene>
<dbReference type="Pfam" id="PF05222">
    <property type="entry name" value="AlaDh_PNT_N"/>
    <property type="match status" value="1"/>
</dbReference>
<organism evidence="3 4">
    <name type="scientific">Paenibacillus sepulcri</name>
    <dbReference type="NCBI Taxonomy" id="359917"/>
    <lineage>
        <taxon>Bacteria</taxon>
        <taxon>Bacillati</taxon>
        <taxon>Bacillota</taxon>
        <taxon>Bacilli</taxon>
        <taxon>Bacillales</taxon>
        <taxon>Paenibacillaceae</taxon>
        <taxon>Paenibacillus</taxon>
    </lineage>
</organism>
<keyword evidence="4" id="KW-1185">Reference proteome</keyword>
<dbReference type="PANTHER" id="PTHR42795:SF1">
    <property type="entry name" value="ALANINE DEHYDROGENASE"/>
    <property type="match status" value="1"/>
</dbReference>
<dbReference type="SUPFAM" id="SSF52283">
    <property type="entry name" value="Formate/glycerate dehydrogenase catalytic domain-like"/>
    <property type="match status" value="1"/>
</dbReference>
<dbReference type="SMART" id="SM01003">
    <property type="entry name" value="AlaDh_PNT_N"/>
    <property type="match status" value="1"/>
</dbReference>
<accession>A0ABS7CJM3</accession>
<dbReference type="EMBL" id="JAHZIK010002739">
    <property type="protein sequence ID" value="MBW7461164.1"/>
    <property type="molecule type" value="Genomic_DNA"/>
</dbReference>
<comment type="caution">
    <text evidence="3">The sequence shown here is derived from an EMBL/GenBank/DDBJ whole genome shotgun (WGS) entry which is preliminary data.</text>
</comment>
<sequence length="127" mass="14136">MIIGVPREIKNNENRVALTPAGVSALTRQGHEVLLESSAGTGSGFADAEYITRGARILDKAAEVWGHADMIMKVKEPLPEEYGYFRKNLILFAYLHLAPEPELTRALLDREVWGVAFETVQLDNRSL</sequence>
<evidence type="ECO:0000259" key="2">
    <source>
        <dbReference type="SMART" id="SM01003"/>
    </source>
</evidence>
<evidence type="ECO:0000313" key="4">
    <source>
        <dbReference type="Proteomes" id="UP001519887"/>
    </source>
</evidence>
<dbReference type="Gene3D" id="3.40.50.720">
    <property type="entry name" value="NAD(P)-binding Rossmann-like Domain"/>
    <property type="match status" value="1"/>
</dbReference>